<organism evidence="9 10">
    <name type="scientific">Paramecium pentaurelia</name>
    <dbReference type="NCBI Taxonomy" id="43138"/>
    <lineage>
        <taxon>Eukaryota</taxon>
        <taxon>Sar</taxon>
        <taxon>Alveolata</taxon>
        <taxon>Ciliophora</taxon>
        <taxon>Intramacronucleata</taxon>
        <taxon>Oligohymenophorea</taxon>
        <taxon>Peniculida</taxon>
        <taxon>Parameciidae</taxon>
        <taxon>Paramecium</taxon>
    </lineage>
</organism>
<dbReference type="PANTHER" id="PTHR43184:SF12">
    <property type="entry name" value="SUGAR PHOSPHATE EXCHANGER 3"/>
    <property type="match status" value="1"/>
</dbReference>
<feature type="transmembrane region" description="Helical" evidence="8">
    <location>
        <begin position="45"/>
        <end position="66"/>
    </location>
</feature>
<comment type="caution">
    <text evidence="9">The sequence shown here is derived from an EMBL/GenBank/DDBJ whole genome shotgun (WGS) entry which is preliminary data.</text>
</comment>
<feature type="transmembrane region" description="Helical" evidence="8">
    <location>
        <begin position="106"/>
        <end position="126"/>
    </location>
</feature>
<evidence type="ECO:0000256" key="4">
    <source>
        <dbReference type="ARBA" id="ARBA00022597"/>
    </source>
</evidence>
<comment type="similarity">
    <text evidence="2">Belongs to the major facilitator superfamily. Organophosphate:Pi antiporter (OPA) (TC 2.A.1.4) family.</text>
</comment>
<evidence type="ECO:0000256" key="6">
    <source>
        <dbReference type="ARBA" id="ARBA00022989"/>
    </source>
</evidence>
<keyword evidence="5 8" id="KW-0812">Transmembrane</keyword>
<evidence type="ECO:0000256" key="3">
    <source>
        <dbReference type="ARBA" id="ARBA00022448"/>
    </source>
</evidence>
<proteinExistence type="inferred from homology"/>
<evidence type="ECO:0008006" key="11">
    <source>
        <dbReference type="Google" id="ProtNLM"/>
    </source>
</evidence>
<evidence type="ECO:0000256" key="7">
    <source>
        <dbReference type="ARBA" id="ARBA00023136"/>
    </source>
</evidence>
<dbReference type="GO" id="GO:0022857">
    <property type="term" value="F:transmembrane transporter activity"/>
    <property type="evidence" value="ECO:0007669"/>
    <property type="project" value="InterPro"/>
</dbReference>
<dbReference type="PIRSF" id="PIRSF002808">
    <property type="entry name" value="Hexose_phosphate_transp"/>
    <property type="match status" value="1"/>
</dbReference>
<dbReference type="AlphaFoldDB" id="A0A8S1U6I0"/>
<dbReference type="Pfam" id="PF07690">
    <property type="entry name" value="MFS_1"/>
    <property type="match status" value="1"/>
</dbReference>
<keyword evidence="10" id="KW-1185">Reference proteome</keyword>
<feature type="transmembrane region" description="Helical" evidence="8">
    <location>
        <begin position="14"/>
        <end position="33"/>
    </location>
</feature>
<evidence type="ECO:0000313" key="9">
    <source>
        <dbReference type="EMBL" id="CAD8160370.1"/>
    </source>
</evidence>
<accession>A0A8S1U6I0</accession>
<feature type="transmembrane region" description="Helical" evidence="8">
    <location>
        <begin position="227"/>
        <end position="248"/>
    </location>
</feature>
<feature type="transmembrane region" description="Helical" evidence="8">
    <location>
        <begin position="138"/>
        <end position="159"/>
    </location>
</feature>
<dbReference type="InterPro" id="IPR011701">
    <property type="entry name" value="MFS"/>
</dbReference>
<feature type="transmembrane region" description="Helical" evidence="8">
    <location>
        <begin position="369"/>
        <end position="389"/>
    </location>
</feature>
<keyword evidence="7 8" id="KW-0472">Membrane</keyword>
<name>A0A8S1U6I0_9CILI</name>
<keyword evidence="3" id="KW-0813">Transport</keyword>
<protein>
    <recommendedName>
        <fullName evidence="11">Major facilitator superfamily (MFS) profile domain-containing protein</fullName>
    </recommendedName>
</protein>
<evidence type="ECO:0000256" key="8">
    <source>
        <dbReference type="SAM" id="Phobius"/>
    </source>
</evidence>
<feature type="transmembrane region" description="Helical" evidence="8">
    <location>
        <begin position="339"/>
        <end position="357"/>
    </location>
</feature>
<keyword evidence="6 8" id="KW-1133">Transmembrane helix</keyword>
<reference evidence="9" key="1">
    <citation type="submission" date="2021-01" db="EMBL/GenBank/DDBJ databases">
        <authorList>
            <consortium name="Genoscope - CEA"/>
            <person name="William W."/>
        </authorList>
    </citation>
    <scope>NUCLEOTIDE SEQUENCE</scope>
</reference>
<evidence type="ECO:0000256" key="1">
    <source>
        <dbReference type="ARBA" id="ARBA00004141"/>
    </source>
</evidence>
<dbReference type="GO" id="GO:0005789">
    <property type="term" value="C:endoplasmic reticulum membrane"/>
    <property type="evidence" value="ECO:0007669"/>
    <property type="project" value="TreeGrafter"/>
</dbReference>
<keyword evidence="4" id="KW-0762">Sugar transport</keyword>
<evidence type="ECO:0000313" key="10">
    <source>
        <dbReference type="Proteomes" id="UP000689195"/>
    </source>
</evidence>
<dbReference type="PANTHER" id="PTHR43184">
    <property type="entry name" value="MAJOR FACILITATOR SUPERFAMILY TRANSPORTER 16, ISOFORM B"/>
    <property type="match status" value="1"/>
</dbReference>
<gene>
    <name evidence="9" type="ORF">PPENT_87.1.T0340302</name>
</gene>
<dbReference type="Proteomes" id="UP000689195">
    <property type="component" value="Unassembled WGS sequence"/>
</dbReference>
<dbReference type="EMBL" id="CAJJDO010000034">
    <property type="protein sequence ID" value="CAD8160370.1"/>
    <property type="molecule type" value="Genomic_DNA"/>
</dbReference>
<dbReference type="InterPro" id="IPR000849">
    <property type="entry name" value="Sugar_P_transporter"/>
</dbReference>
<feature type="transmembrane region" description="Helical" evidence="8">
    <location>
        <begin position="269"/>
        <end position="292"/>
    </location>
</feature>
<feature type="transmembrane region" description="Helical" evidence="8">
    <location>
        <begin position="298"/>
        <end position="319"/>
    </location>
</feature>
<evidence type="ECO:0000256" key="5">
    <source>
        <dbReference type="ARBA" id="ARBA00022692"/>
    </source>
</evidence>
<sequence length="395" mass="43897">MAQPGLDNYFNSQYLGYINFAFLMSYGLSVSAIGQLGDRMNLKFFVLIGAFSTCLIFCSIGFFLHYEYKHPYLFMILQILNGISQSTEWSGLLAILNNWYMGPNKILILGYFSASPCIGNIIGDLYSGSLIGKHDLPYYAPIYMSGLSLFTISIINLFALQQAPFPNETEELVEHQESMSISLEPILNISKENSNDSGEYSLPSSHFFKESEQLSLSYFDAWFVPNVAMYAFAFGCIKSVYYILGFWLPEYLNRNQVPDVAWITAMTDIGAAPGGIIICLWIGTVIMIIINFADNLAIFGYLILVFIIGFLIGGTYNNIAALITVELSNQDQLKNNKKATATIVSLIIGYASAFSAINQLIVPLVNDALFLYCGIMSIIGGIVLSPLLIKEIKRK</sequence>
<comment type="subcellular location">
    <subcellularLocation>
        <location evidence="1">Membrane</location>
        <topology evidence="1">Multi-pass membrane protein</topology>
    </subcellularLocation>
</comment>
<evidence type="ECO:0000256" key="2">
    <source>
        <dbReference type="ARBA" id="ARBA00009598"/>
    </source>
</evidence>
<dbReference type="OrthoDB" id="287797at2759"/>